<evidence type="ECO:0000313" key="1">
    <source>
        <dbReference type="EMBL" id="KIS36439.1"/>
    </source>
</evidence>
<accession>A0A158SZZ5</accession>
<reference evidence="1 2" key="1">
    <citation type="submission" date="2014-05" db="EMBL/GenBank/DDBJ databases">
        <title>Methylome analysis of the phasevarions of Haemophilus influenzae.</title>
        <authorList>
            <person name="Atack J.M."/>
            <person name="Fox K.L."/>
            <person name="Power P.M."/>
            <person name="Clark T."/>
            <person name="Jurcisek J."/>
            <person name="Korlach J."/>
            <person name="Bakaletz L.O."/>
            <person name="Jennings M.P."/>
        </authorList>
    </citation>
    <scope>NUCLEOTIDE SEQUENCE [LARGE SCALE GENOMIC DNA]</scope>
    <source>
        <strain evidence="1 2">1209</strain>
    </source>
</reference>
<proteinExistence type="predicted"/>
<sequence length="38" mass="4786">MPYIVTKFTFLSLRNRDFIYFVVECRPFIFRIKNYVFT</sequence>
<gene>
    <name evidence="1" type="ORF">NTHI1209_02089</name>
</gene>
<name>A0A158SZZ5_HAEIF</name>
<dbReference type="Proteomes" id="UP000050700">
    <property type="component" value="Unassembled WGS sequence"/>
</dbReference>
<dbReference type="EMBL" id="JMQP01000002">
    <property type="protein sequence ID" value="KIS36439.1"/>
    <property type="molecule type" value="Genomic_DNA"/>
</dbReference>
<comment type="caution">
    <text evidence="1">The sequence shown here is derived from an EMBL/GenBank/DDBJ whole genome shotgun (WGS) entry which is preliminary data.</text>
</comment>
<evidence type="ECO:0000313" key="2">
    <source>
        <dbReference type="Proteomes" id="UP000050700"/>
    </source>
</evidence>
<protein>
    <submittedName>
        <fullName evidence="1">Uncharacterized protein</fullName>
    </submittedName>
</protein>
<dbReference type="AlphaFoldDB" id="A0A158SZZ5"/>
<organism evidence="1 2">
    <name type="scientific">Haemophilus influenzae</name>
    <dbReference type="NCBI Taxonomy" id="727"/>
    <lineage>
        <taxon>Bacteria</taxon>
        <taxon>Pseudomonadati</taxon>
        <taxon>Pseudomonadota</taxon>
        <taxon>Gammaproteobacteria</taxon>
        <taxon>Pasteurellales</taxon>
        <taxon>Pasteurellaceae</taxon>
        <taxon>Haemophilus</taxon>
    </lineage>
</organism>